<dbReference type="EMBL" id="WBMR01000019">
    <property type="protein sequence ID" value="KAB2384755.1"/>
    <property type="molecule type" value="Genomic_DNA"/>
</dbReference>
<accession>A0A6L3W5X3</accession>
<dbReference type="Proteomes" id="UP000483004">
    <property type="component" value="Unassembled WGS sequence"/>
</dbReference>
<gene>
    <name evidence="1" type="ORF">F9B16_09920</name>
</gene>
<dbReference type="OrthoDB" id="4183062at2"/>
<sequence>MTSRREIRAGIAAFFGGPLDPKSQIYRPTPLADAGLAGVRPYWTTRFEDPDYFATLAAGRNMGAVMSIHLAGDSERRIAFGGPTAGFKSRPLAVELWIWHLARTAVIEDAQRDLDDLLDAITDRIHGDRTLGGAVMEAGESQRGINRDTASVPAYEPGALPTVRQEAVVRFDATVYPQA</sequence>
<dbReference type="RefSeq" id="WP_151539710.1">
    <property type="nucleotide sequence ID" value="NZ_WBMR01000019.1"/>
</dbReference>
<proteinExistence type="predicted"/>
<reference evidence="1 2" key="1">
    <citation type="submission" date="2019-09" db="EMBL/GenBank/DDBJ databases">
        <title>Actinomadura physcomitrii sp. nov., a novel actinomycete isolated from moss [Physcomitrium sphaericum (Ludw) Fuernr].</title>
        <authorList>
            <person name="Liu C."/>
            <person name="Zhuang X."/>
        </authorList>
    </citation>
    <scope>NUCLEOTIDE SEQUENCE [LARGE SCALE GENOMIC DNA]</scope>
    <source>
        <strain evidence="1 2">CYP1-1B</strain>
    </source>
</reference>
<protein>
    <submittedName>
        <fullName evidence="1">Uncharacterized protein</fullName>
    </submittedName>
</protein>
<evidence type="ECO:0000313" key="2">
    <source>
        <dbReference type="Proteomes" id="UP000483004"/>
    </source>
</evidence>
<organism evidence="1 2">
    <name type="scientific">Actinomadura montaniterrae</name>
    <dbReference type="NCBI Taxonomy" id="1803903"/>
    <lineage>
        <taxon>Bacteria</taxon>
        <taxon>Bacillati</taxon>
        <taxon>Actinomycetota</taxon>
        <taxon>Actinomycetes</taxon>
        <taxon>Streptosporangiales</taxon>
        <taxon>Thermomonosporaceae</taxon>
        <taxon>Actinomadura</taxon>
    </lineage>
</organism>
<keyword evidence="2" id="KW-1185">Reference proteome</keyword>
<dbReference type="AlphaFoldDB" id="A0A6L3W5X3"/>
<name>A0A6L3W5X3_9ACTN</name>
<comment type="caution">
    <text evidence="1">The sequence shown here is derived from an EMBL/GenBank/DDBJ whole genome shotgun (WGS) entry which is preliminary data.</text>
</comment>
<evidence type="ECO:0000313" key="1">
    <source>
        <dbReference type="EMBL" id="KAB2384755.1"/>
    </source>
</evidence>